<feature type="region of interest" description="Disordered" evidence="1">
    <location>
        <begin position="892"/>
        <end position="911"/>
    </location>
</feature>
<dbReference type="SUPFAM" id="SSF140924">
    <property type="entry name" value="Duffy binding domain-like"/>
    <property type="match status" value="2"/>
</dbReference>
<dbReference type="Pfam" id="PF15447">
    <property type="entry name" value="NTS"/>
    <property type="match status" value="1"/>
</dbReference>
<dbReference type="InterPro" id="IPR054595">
    <property type="entry name" value="DBL_C"/>
</dbReference>
<dbReference type="Gene3D" id="1.20.58.830">
    <property type="match status" value="2"/>
</dbReference>
<dbReference type="EMBL" id="KI925590">
    <property type="protein sequence ID" value="ETW48000.1"/>
    <property type="molecule type" value="Genomic_DNA"/>
</dbReference>
<name>A0A024WMS5_PLAFA</name>
<dbReference type="Gene3D" id="1.20.1310.20">
    <property type="entry name" value="Duffy-antigen binding domain"/>
    <property type="match status" value="1"/>
</dbReference>
<reference evidence="6 7" key="1">
    <citation type="submission" date="2013-02" db="EMBL/GenBank/DDBJ databases">
        <title>The Genome Annotation of Plasmodium falciparum MaliPS096_E11.</title>
        <authorList>
            <consortium name="The Broad Institute Genome Sequencing Platform"/>
            <consortium name="The Broad Institute Genome Sequencing Center for Infectious Disease"/>
            <person name="Neafsey D."/>
            <person name="Hoffman S."/>
            <person name="Volkman S."/>
            <person name="Rosenthal P."/>
            <person name="Walker B."/>
            <person name="Young S.K."/>
            <person name="Zeng Q."/>
            <person name="Gargeya S."/>
            <person name="Fitzgerald M."/>
            <person name="Haas B."/>
            <person name="Abouelleil A."/>
            <person name="Allen A.W."/>
            <person name="Alvarado L."/>
            <person name="Arachchi H.M."/>
            <person name="Berlin A.M."/>
            <person name="Chapman S.B."/>
            <person name="Gainer-Dewar J."/>
            <person name="Goldberg J."/>
            <person name="Griggs A."/>
            <person name="Gujja S."/>
            <person name="Hansen M."/>
            <person name="Howarth C."/>
            <person name="Imamovic A."/>
            <person name="Ireland A."/>
            <person name="Larimer J."/>
            <person name="McCowan C."/>
            <person name="Murphy C."/>
            <person name="Pearson M."/>
            <person name="Poon T.W."/>
            <person name="Priest M."/>
            <person name="Roberts A."/>
            <person name="Saif S."/>
            <person name="Shea T."/>
            <person name="Sisk P."/>
            <person name="Sykes S."/>
            <person name="Wortman J."/>
            <person name="Nusbaum C."/>
            <person name="Birren B."/>
        </authorList>
    </citation>
    <scope>NUCLEOTIDE SEQUENCE [LARGE SCALE GENOMIC DNA]</scope>
    <source>
        <strain evidence="6 7">MaliPS096_E11</strain>
    </source>
</reference>
<evidence type="ECO:0000313" key="6">
    <source>
        <dbReference type="EMBL" id="ETW48000.1"/>
    </source>
</evidence>
<dbReference type="InterPro" id="IPR042202">
    <property type="entry name" value="Duffy-ag-bd_sf"/>
</dbReference>
<evidence type="ECO:0000259" key="2">
    <source>
        <dbReference type="Pfam" id="PF03011"/>
    </source>
</evidence>
<gene>
    <name evidence="6" type="ORF">PFMALIP_03959</name>
</gene>
<dbReference type="GO" id="GO:0046789">
    <property type="term" value="F:host cell surface receptor binding"/>
    <property type="evidence" value="ECO:0007669"/>
    <property type="project" value="InterPro"/>
</dbReference>
<dbReference type="AlphaFoldDB" id="A0A024WMS5"/>
<dbReference type="OrthoDB" id="10572144at2759"/>
<feature type="compositionally biased region" description="Basic and acidic residues" evidence="1">
    <location>
        <begin position="832"/>
        <end position="845"/>
    </location>
</feature>
<dbReference type="GO" id="GO:0016020">
    <property type="term" value="C:membrane"/>
    <property type="evidence" value="ECO:0007669"/>
    <property type="project" value="InterPro"/>
</dbReference>
<dbReference type="FunFam" id="1.20.1310.20:FF:000001">
    <property type="entry name" value="Erythrocyte membrane protein 1, PfEMP1"/>
    <property type="match status" value="1"/>
</dbReference>
<evidence type="ECO:0000313" key="7">
    <source>
        <dbReference type="Proteomes" id="UP000030699"/>
    </source>
</evidence>
<proteinExistence type="predicted"/>
<feature type="domain" description="Duffy-binding-like" evidence="5">
    <location>
        <begin position="322"/>
        <end position="493"/>
    </location>
</feature>
<feature type="domain" description="Duffy-binding-like" evidence="2">
    <location>
        <begin position="621"/>
        <end position="780"/>
    </location>
</feature>
<feature type="domain" description="Duffy-antigen binding" evidence="3">
    <location>
        <begin position="122"/>
        <end position="318"/>
    </location>
</feature>
<evidence type="ECO:0008006" key="8">
    <source>
        <dbReference type="Google" id="ProtNLM"/>
    </source>
</evidence>
<evidence type="ECO:0000259" key="5">
    <source>
        <dbReference type="Pfam" id="PF22672"/>
    </source>
</evidence>
<dbReference type="InterPro" id="IPR029210">
    <property type="entry name" value="PfEMP1_NTS"/>
</dbReference>
<dbReference type="Pfam" id="PF22672">
    <property type="entry name" value="DBL_C"/>
    <property type="match status" value="1"/>
</dbReference>
<feature type="region of interest" description="Disordered" evidence="1">
    <location>
        <begin position="408"/>
        <end position="430"/>
    </location>
</feature>
<evidence type="ECO:0000259" key="4">
    <source>
        <dbReference type="Pfam" id="PF15447"/>
    </source>
</evidence>
<dbReference type="FunFam" id="1.20.58.830:FF:000003">
    <property type="entry name" value="Erythrocyte membrane protein 1, PfEMP1"/>
    <property type="match status" value="1"/>
</dbReference>
<dbReference type="InterPro" id="IPR004258">
    <property type="entry name" value="DBL"/>
</dbReference>
<evidence type="ECO:0000256" key="1">
    <source>
        <dbReference type="SAM" id="MobiDB-lite"/>
    </source>
</evidence>
<accession>A0A024WMS5</accession>
<dbReference type="Pfam" id="PF05424">
    <property type="entry name" value="Duffy_binding"/>
    <property type="match status" value="1"/>
</dbReference>
<feature type="domain" description="Plasmodium falciparum erythrocyte membrane protein-1 N-terminal segment" evidence="4">
    <location>
        <begin position="22"/>
        <end position="54"/>
    </location>
</feature>
<dbReference type="InterPro" id="IPR008602">
    <property type="entry name" value="Duffy-antigen-binding"/>
</dbReference>
<dbReference type="Proteomes" id="UP000030699">
    <property type="component" value="Unassembled WGS sequence"/>
</dbReference>
<feature type="compositionally biased region" description="Acidic residues" evidence="1">
    <location>
        <begin position="800"/>
        <end position="831"/>
    </location>
</feature>
<reference evidence="6 7" key="2">
    <citation type="submission" date="2013-02" db="EMBL/GenBank/DDBJ databases">
        <title>The Genome Sequence of Plasmodium falciparum MaliPS096_E11.</title>
        <authorList>
            <consortium name="The Broad Institute Genome Sequencing Platform"/>
            <consortium name="The Broad Institute Genome Sequencing Center for Infectious Disease"/>
            <person name="Neafsey D."/>
            <person name="Cheeseman I."/>
            <person name="Volkman S."/>
            <person name="Adams J."/>
            <person name="Walker B."/>
            <person name="Young S.K."/>
            <person name="Zeng Q."/>
            <person name="Gargeya S."/>
            <person name="Fitzgerald M."/>
            <person name="Haas B."/>
            <person name="Abouelleil A."/>
            <person name="Alvarado L."/>
            <person name="Arachchi H.M."/>
            <person name="Berlin A.M."/>
            <person name="Chapman S.B."/>
            <person name="Dewar J."/>
            <person name="Goldberg J."/>
            <person name="Griggs A."/>
            <person name="Gujja S."/>
            <person name="Hansen M."/>
            <person name="Howarth C."/>
            <person name="Imamovic A."/>
            <person name="Larimer J."/>
            <person name="McCowan C."/>
            <person name="Murphy C."/>
            <person name="Neiman D."/>
            <person name="Pearson M."/>
            <person name="Priest M."/>
            <person name="Roberts A."/>
            <person name="Saif S."/>
            <person name="Shea T."/>
            <person name="Sisk P."/>
            <person name="Sykes S."/>
            <person name="Wortman J."/>
            <person name="Nusbaum C."/>
            <person name="Birren B."/>
        </authorList>
    </citation>
    <scope>NUCLEOTIDE SEQUENCE [LARGE SCALE GENOMIC DNA]</scope>
    <source>
        <strain evidence="6 7">MaliPS096_E11</strain>
    </source>
</reference>
<dbReference type="Pfam" id="PF03011">
    <property type="entry name" value="PFEMP"/>
    <property type="match status" value="1"/>
</dbReference>
<feature type="region of interest" description="Disordered" evidence="1">
    <location>
        <begin position="770"/>
        <end position="852"/>
    </location>
</feature>
<feature type="compositionally biased region" description="Low complexity" evidence="1">
    <location>
        <begin position="409"/>
        <end position="420"/>
    </location>
</feature>
<organism evidence="6 7">
    <name type="scientific">Plasmodium falciparum MaliPS096_E11</name>
    <dbReference type="NCBI Taxonomy" id="1036727"/>
    <lineage>
        <taxon>Eukaryota</taxon>
        <taxon>Sar</taxon>
        <taxon>Alveolata</taxon>
        <taxon>Apicomplexa</taxon>
        <taxon>Aconoidasida</taxon>
        <taxon>Haemosporida</taxon>
        <taxon>Plasmodiidae</taxon>
        <taxon>Plasmodium</taxon>
        <taxon>Plasmodium (Laverania)</taxon>
    </lineage>
</organism>
<evidence type="ECO:0000259" key="3">
    <source>
        <dbReference type="Pfam" id="PF05424"/>
    </source>
</evidence>
<sequence>MAPQSRGAGGGEDADKYKNAKDAKHLLDQIGEDIYKIANDAAKTYDSYLKGNLASPSILGERASTTDPCEFKYDELLGGNSNRYPCGNGTGDAKKEERFSDTLGGQCTDHRIKGNDRNKTGGACAPLRRLHVCNKNMEKMGTKKIDNTHKLLADVCMAANYEAQSLIPDHAQYQLKSEDFRTNICTELARSFADIGDIIRGKDLFRGYDDEEKNRRKQLEENLKTIFGDIYDNLVREKPQAEARYKKDEDPDFFKLREDWWALNRNDVWKAITCGVHGSHYFRQTCGAGTGTQGRCRCAAGDVNIVPTYFDYVPQYLRWFEEWAEDFCTKRKHKLENAIKKCRGENGNDRYCDLNRHNCARTIRGDHDFVEEVDCIGCQYSCSHFVNWIDNQKLEFLKQKKKYTKEMQKYTNGESRSTGGSKRKKRSTKSETYEGYDKEFYKILKSDYEDVEEFLKKLNKEGICEKQPKVEDEKADHVDFTKSDLHDIFSHTEYCQACPWCGAHKDNTGKWKANEENCGKKKDYHPKNITDIPILTPEEGQSGILKKYNKFCKNGANGEKSAAGTANGGEKGEKGDQIVTWKCYYDENKENIYVKGAINFCVLQDVNKDKPQEKSMHYNSFFWKWVYHMLHDSLDWRNEHGRCINKDNGNTCIKGCKSKCDCFAKWVGQKEKEWTEIKTHFYKQTDIGNQGHNGGSEMLGKEMSSPDFVLNYLLNKEELLKIIEGTYGKSKETEGIRNLLEEDAAEHGDSIVTKKKSTIVELLEHEKGDAQNCLRNNPSNTCPPKPASPAEEVGARSASEDDTPPPPVEEDFEEEEEDEDEDEDHAPEEEKEEKKEEPAKKKGSSEDTTPSVDVCAIVNGALTQENLQAACPTKYGPGGKEKFPNWKCVPTNTNDVATGEGSSGNGEPTRAKRGENYTWVIYRSG</sequence>
<protein>
    <recommendedName>
        <fullName evidence="8">Duffy-binding-like domain-containing protein</fullName>
    </recommendedName>
</protein>